<feature type="non-terminal residue" evidence="2">
    <location>
        <position position="88"/>
    </location>
</feature>
<dbReference type="EMBL" id="CADCVM010000250">
    <property type="protein sequence ID" value="CAA9499397.1"/>
    <property type="molecule type" value="Genomic_DNA"/>
</dbReference>
<proteinExistence type="predicted"/>
<protein>
    <submittedName>
        <fullName evidence="2">Uncharacterized protein</fullName>
    </submittedName>
</protein>
<gene>
    <name evidence="2" type="ORF">AVDCRST_MAG05-2345</name>
</gene>
<organism evidence="2">
    <name type="scientific">uncultured Rubrobacteraceae bacterium</name>
    <dbReference type="NCBI Taxonomy" id="349277"/>
    <lineage>
        <taxon>Bacteria</taxon>
        <taxon>Bacillati</taxon>
        <taxon>Actinomycetota</taxon>
        <taxon>Rubrobacteria</taxon>
        <taxon>Rubrobacterales</taxon>
        <taxon>Rubrobacteraceae</taxon>
        <taxon>environmental samples</taxon>
    </lineage>
</organism>
<evidence type="ECO:0000256" key="1">
    <source>
        <dbReference type="SAM" id="MobiDB-lite"/>
    </source>
</evidence>
<dbReference type="AlphaFoldDB" id="A0A6J4SHA4"/>
<feature type="compositionally biased region" description="Basic residues" evidence="1">
    <location>
        <begin position="1"/>
        <end position="14"/>
    </location>
</feature>
<reference evidence="2" key="1">
    <citation type="submission" date="2020-02" db="EMBL/GenBank/DDBJ databases">
        <authorList>
            <person name="Meier V. D."/>
        </authorList>
    </citation>
    <scope>NUCLEOTIDE SEQUENCE</scope>
    <source>
        <strain evidence="2">AVDCRST_MAG05</strain>
    </source>
</reference>
<accession>A0A6J4SHA4</accession>
<feature type="region of interest" description="Disordered" evidence="1">
    <location>
        <begin position="1"/>
        <end position="66"/>
    </location>
</feature>
<feature type="non-terminal residue" evidence="2">
    <location>
        <position position="1"/>
    </location>
</feature>
<name>A0A6J4SHA4_9ACTN</name>
<feature type="compositionally biased region" description="Low complexity" evidence="1">
    <location>
        <begin position="26"/>
        <end position="38"/>
    </location>
</feature>
<evidence type="ECO:0000313" key="2">
    <source>
        <dbReference type="EMBL" id="CAA9499397.1"/>
    </source>
</evidence>
<sequence>GGRRARRRPARRPPRPGGAGPRRRGASGPPSRPWRPASCPSCLPPRRPGRLRTSETRGLCAPASRRVSPFVDARSIHQVGPKGAGGRL</sequence>